<dbReference type="OrthoDB" id="1046782at2759"/>
<accession>A0A9P9AC45</accession>
<organism evidence="2 3">
    <name type="scientific">Plectosphaerella plurivora</name>
    <dbReference type="NCBI Taxonomy" id="936078"/>
    <lineage>
        <taxon>Eukaryota</taxon>
        <taxon>Fungi</taxon>
        <taxon>Dikarya</taxon>
        <taxon>Ascomycota</taxon>
        <taxon>Pezizomycotina</taxon>
        <taxon>Sordariomycetes</taxon>
        <taxon>Hypocreomycetidae</taxon>
        <taxon>Glomerellales</taxon>
        <taxon>Plectosphaerellaceae</taxon>
        <taxon>Plectosphaerella</taxon>
    </lineage>
</organism>
<dbReference type="Proteomes" id="UP000770015">
    <property type="component" value="Unassembled WGS sequence"/>
</dbReference>
<reference evidence="2" key="1">
    <citation type="journal article" date="2021" name="Nat. Commun.">
        <title>Genetic determinants of endophytism in the Arabidopsis root mycobiome.</title>
        <authorList>
            <person name="Mesny F."/>
            <person name="Miyauchi S."/>
            <person name="Thiergart T."/>
            <person name="Pickel B."/>
            <person name="Atanasova L."/>
            <person name="Karlsson M."/>
            <person name="Huettel B."/>
            <person name="Barry K.W."/>
            <person name="Haridas S."/>
            <person name="Chen C."/>
            <person name="Bauer D."/>
            <person name="Andreopoulos W."/>
            <person name="Pangilinan J."/>
            <person name="LaButti K."/>
            <person name="Riley R."/>
            <person name="Lipzen A."/>
            <person name="Clum A."/>
            <person name="Drula E."/>
            <person name="Henrissat B."/>
            <person name="Kohler A."/>
            <person name="Grigoriev I.V."/>
            <person name="Martin F.M."/>
            <person name="Hacquard S."/>
        </authorList>
    </citation>
    <scope>NUCLEOTIDE SEQUENCE</scope>
    <source>
        <strain evidence="2">MPI-SDFR-AT-0117</strain>
    </source>
</reference>
<feature type="chain" id="PRO_5040359323" evidence="1">
    <location>
        <begin position="19"/>
        <end position="1106"/>
    </location>
</feature>
<gene>
    <name evidence="2" type="ORF">F5X68DRAFT_260573</name>
</gene>
<dbReference type="InterPro" id="IPR005197">
    <property type="entry name" value="Glyco_hydro_71"/>
</dbReference>
<evidence type="ECO:0000313" key="2">
    <source>
        <dbReference type="EMBL" id="KAH6688987.1"/>
    </source>
</evidence>
<dbReference type="Gene3D" id="3.20.20.80">
    <property type="entry name" value="Glycosidases"/>
    <property type="match status" value="1"/>
</dbReference>
<keyword evidence="1" id="KW-0732">Signal</keyword>
<keyword evidence="2" id="KW-0378">Hydrolase</keyword>
<sequence>MKLLSFLLTLLLAAQASAKAVFAHFMIGNTEHYTSGDFINDMSLAQQAHIDGFVLNIANADPINDRSIPMAFEAAASLNFKLLFSFDYAGHGDWPKDTVISLLKQFGQHSAHFRRGSQPLVSTFEGFKSSGDWADIRAQTNCYFMPSWSSVGAKRAVRTGATDGLFSWGAWPAGPKSTDMEIDASYLIFLDGKSYMMPVSPWFYTNLPGYNKNWLWRGDSLWHERWNLVFSLVSQNQWVDQPEYLQIISWNDYGESHYIGPLNDKAYVAFDIGKAPYNYVKGYPHDAWRMLLPFAIDTYKTGHATISQEVLVSWYRLTPAAACGTGGTTGNTAAQVQQELPPGDLAQDKIFISAVLGSIALLRVSVGGVTETIKWDDVPYGNIGMYHGSYAYNGRTGPVKVELVDPASGAVIATLNGASLRTTCEQGITNWNPWVGGVTTSRGVNKKPLLSLSDQVCMEGNGRAGFEELCKFACVQGYCPPGPCTCTKIGKPLLDLPAQDREGYPLPGADCTYKGLCSFACNYGPCPAAYCTLDPAAKDKCVIPPEEPDPEDPENATIGACTSGTGEGGLTGLCDFACGRGYCPEPQCKCTGRGPAITPPKATGLSGYPGEGVGAEYAPLCAFVCERGYCPEGACSNSPPKNSPFPANYVVDTRDLNPGSDAYKEIPCTHPGVNDAKKDPAWRWSEVKATDLWNQLRWNWSYKELAGDTSTVAFPLWISDAVHGPENMKCHVLQSANGCRDFKQCHDMKTPAAYFVLNSFVSLSNMIWNFYDSLNKGKTDISVEANKLAEIFAPVAKNDALPLAIIIDIVTLGYVSFAAPFWNSILKKQAYFAANSNALGTIKDATNGLVTGSFTLVKDVTRADARITTTNVLSDRIAAIIEIWYETTDNFNQYIFSGKMTANRYLNNLILDGKLMDPNAEMLSAEEVKKLAKRALYAMLIPTAWRISGRDLGPFILDGKIACDKYLKTDVVTRSVQDKMRVCIDGNSYFLVGASDPDNNCDWNSGLCDPFPMLPGSDQLDGKLWGQITVADIVNGAIATFKKNGNKNGAATIDPINQDFLSNVQDVNVRAAGMISLPVCDGTSSYDNWVDHFNGHGKTKNYPCDD</sequence>
<evidence type="ECO:0000256" key="1">
    <source>
        <dbReference type="SAM" id="SignalP"/>
    </source>
</evidence>
<dbReference type="Pfam" id="PF03659">
    <property type="entry name" value="Glyco_hydro_71"/>
    <property type="match status" value="1"/>
</dbReference>
<dbReference type="GO" id="GO:0051118">
    <property type="term" value="F:glucan endo-1,3-alpha-glucosidase activity"/>
    <property type="evidence" value="ECO:0007669"/>
    <property type="project" value="InterPro"/>
</dbReference>
<comment type="caution">
    <text evidence="2">The sequence shown here is derived from an EMBL/GenBank/DDBJ whole genome shotgun (WGS) entry which is preliminary data.</text>
</comment>
<evidence type="ECO:0000313" key="3">
    <source>
        <dbReference type="Proteomes" id="UP000770015"/>
    </source>
</evidence>
<name>A0A9P9AC45_9PEZI</name>
<keyword evidence="3" id="KW-1185">Reference proteome</keyword>
<proteinExistence type="predicted"/>
<protein>
    <submittedName>
        <fullName evidence="2">Glycosyl hydrolase family 71-domain-containing protein</fullName>
    </submittedName>
</protein>
<dbReference type="AlphaFoldDB" id="A0A9P9AC45"/>
<dbReference type="CDD" id="cd11577">
    <property type="entry name" value="GH71"/>
    <property type="match status" value="1"/>
</dbReference>
<feature type="signal peptide" evidence="1">
    <location>
        <begin position="1"/>
        <end position="18"/>
    </location>
</feature>
<dbReference type="EMBL" id="JAGSXJ010000008">
    <property type="protein sequence ID" value="KAH6688987.1"/>
    <property type="molecule type" value="Genomic_DNA"/>
</dbReference>